<name>A0ABR4ZU64_9BACT</name>
<keyword evidence="1" id="KW-0812">Transmembrane</keyword>
<feature type="transmembrane region" description="Helical" evidence="1">
    <location>
        <begin position="12"/>
        <end position="35"/>
    </location>
</feature>
<gene>
    <name evidence="2" type="ORF">A946_11235</name>
</gene>
<evidence type="ECO:0000313" key="3">
    <source>
        <dbReference type="Proteomes" id="UP000031594"/>
    </source>
</evidence>
<protein>
    <recommendedName>
        <fullName evidence="4">HEAT repeat protein</fullName>
    </recommendedName>
</protein>
<organism evidence="2 3">
    <name type="scientific">Methylacidiphilum kamchatkense Kam1</name>
    <dbReference type="NCBI Taxonomy" id="1202785"/>
    <lineage>
        <taxon>Bacteria</taxon>
        <taxon>Pseudomonadati</taxon>
        <taxon>Verrucomicrobiota</taxon>
        <taxon>Methylacidiphilae</taxon>
        <taxon>Methylacidiphilales</taxon>
        <taxon>Methylacidiphilaceae</taxon>
        <taxon>Methylacidiphilum (ex Ratnadevi et al. 2023)</taxon>
    </lineage>
</organism>
<evidence type="ECO:0000313" key="2">
    <source>
        <dbReference type="EMBL" id="KIE57797.1"/>
    </source>
</evidence>
<dbReference type="EMBL" id="JQNX01000011">
    <property type="protein sequence ID" value="KIE57797.1"/>
    <property type="molecule type" value="Genomic_DNA"/>
</dbReference>
<evidence type="ECO:0008006" key="4">
    <source>
        <dbReference type="Google" id="ProtNLM"/>
    </source>
</evidence>
<evidence type="ECO:0000256" key="1">
    <source>
        <dbReference type="SAM" id="Phobius"/>
    </source>
</evidence>
<dbReference type="Proteomes" id="UP000031594">
    <property type="component" value="Unassembled WGS sequence"/>
</dbReference>
<keyword evidence="1" id="KW-0472">Membrane</keyword>
<keyword evidence="3" id="KW-1185">Reference proteome</keyword>
<reference evidence="2 3" key="1">
    <citation type="submission" date="2014-08" db="EMBL/GenBank/DDBJ databases">
        <title>Methylacidiphilum kamchatkense strain Kam1 draft genome sequence.</title>
        <authorList>
            <person name="Birkeland N.-K."/>
            <person name="Erikstad H.A."/>
        </authorList>
    </citation>
    <scope>NUCLEOTIDE SEQUENCE [LARGE SCALE GENOMIC DNA]</scope>
    <source>
        <strain evidence="2 3">Kam1</strain>
    </source>
</reference>
<proteinExistence type="predicted"/>
<accession>A0ABR4ZU64</accession>
<keyword evidence="1" id="KW-1133">Transmembrane helix</keyword>
<sequence>MEVCVSKKKKVIIALETLLSGYYCPILFAGLAYLITASPEFVCEFKNQLLRVLELHVENLEGYSQRAFYWAAIAKPLAQKEPLRVCQAAIKACTSHPNFFQLGINPHMFPLVSLLELLWDDPQARACLIKAAQTGQVGRQLQSWVKHKCQRRKLQ</sequence>
<comment type="caution">
    <text evidence="2">The sequence shown here is derived from an EMBL/GenBank/DDBJ whole genome shotgun (WGS) entry which is preliminary data.</text>
</comment>